<feature type="region of interest" description="Disordered" evidence="1">
    <location>
        <begin position="464"/>
        <end position="497"/>
    </location>
</feature>
<dbReference type="Proteomes" id="UP000642829">
    <property type="component" value="Unassembled WGS sequence"/>
</dbReference>
<protein>
    <submittedName>
        <fullName evidence="2">Uncharacterized protein</fullName>
    </submittedName>
</protein>
<name>A0A8J3GF82_9BACT</name>
<accession>A0A8J3GF82</accession>
<keyword evidence="3" id="KW-1185">Reference proteome</keyword>
<organism evidence="2 3">
    <name type="scientific">Cerasicoccus arenae</name>
    <dbReference type="NCBI Taxonomy" id="424488"/>
    <lineage>
        <taxon>Bacteria</taxon>
        <taxon>Pseudomonadati</taxon>
        <taxon>Verrucomicrobiota</taxon>
        <taxon>Opitutia</taxon>
        <taxon>Puniceicoccales</taxon>
        <taxon>Cerasicoccaceae</taxon>
        <taxon>Cerasicoccus</taxon>
    </lineage>
</organism>
<reference evidence="2" key="2">
    <citation type="submission" date="2020-09" db="EMBL/GenBank/DDBJ databases">
        <authorList>
            <person name="Sun Q."/>
            <person name="Kim S."/>
        </authorList>
    </citation>
    <scope>NUCLEOTIDE SEQUENCE</scope>
    <source>
        <strain evidence="2">KCTC 12870</strain>
    </source>
</reference>
<evidence type="ECO:0000313" key="3">
    <source>
        <dbReference type="Proteomes" id="UP000642829"/>
    </source>
</evidence>
<reference evidence="2" key="1">
    <citation type="journal article" date="2014" name="Int. J. Syst. Evol. Microbiol.">
        <title>Complete genome sequence of Corynebacterium casei LMG S-19264T (=DSM 44701T), isolated from a smear-ripened cheese.</title>
        <authorList>
            <consortium name="US DOE Joint Genome Institute (JGI-PGF)"/>
            <person name="Walter F."/>
            <person name="Albersmeier A."/>
            <person name="Kalinowski J."/>
            <person name="Ruckert C."/>
        </authorList>
    </citation>
    <scope>NUCLEOTIDE SEQUENCE</scope>
    <source>
        <strain evidence="2">KCTC 12870</strain>
    </source>
</reference>
<dbReference type="AlphaFoldDB" id="A0A8J3GF82"/>
<gene>
    <name evidence="2" type="ORF">GCM10007047_28330</name>
</gene>
<sequence>MFMAVMLASSLLAQSPEELVGQGVANVLPGYQFSKRLAGPTEDDHVLLFINGRDTALVTWTTGEPKTVDIPASPTNFTVFNTNGQPLSTLFVQNFNIGLVLVKEPAIYVPQGENAILQVAALAQTVAPKLSIRGPQVIDLDCEFVNPMQKPLILAIPGENSVAVKPGARHVVSKQVNVGRSFEPMRINVGASGIFQTVTIEMENPIIVDLRADLPGKLTVDILNPTADPFSGRMAMRLVGNTKPPFEFPVEMGPKETIKQMEIPLGIELPLPQPVQITITQPVGNPRQDVELTRTAAMQFMNVPGLRPGPDKAPVAWQLVTNGSAFADLRAGQPTQGAPWGDETIILAYQFEQPGSSLRVVPINLQSVPIAQMPASVGFWINGDRSGNRVSVRWKDATGKVFQPRARVIDWMGWRYETFATDPTMQAPLEWDSLLYVEGTKPSTGALMISGPVLTYQSNRVSQAGKQKSVEVKDDVSYGNPVKLDPSKLAPVTTPSR</sequence>
<evidence type="ECO:0000313" key="2">
    <source>
        <dbReference type="EMBL" id="GHC09438.1"/>
    </source>
</evidence>
<proteinExistence type="predicted"/>
<comment type="caution">
    <text evidence="2">The sequence shown here is derived from an EMBL/GenBank/DDBJ whole genome shotgun (WGS) entry which is preliminary data.</text>
</comment>
<evidence type="ECO:0000256" key="1">
    <source>
        <dbReference type="SAM" id="MobiDB-lite"/>
    </source>
</evidence>
<dbReference type="EMBL" id="BMXG01000021">
    <property type="protein sequence ID" value="GHC09438.1"/>
    <property type="molecule type" value="Genomic_DNA"/>
</dbReference>